<dbReference type="EMBL" id="BAABKE010000005">
    <property type="protein sequence ID" value="GAA5100867.1"/>
    <property type="molecule type" value="Genomic_DNA"/>
</dbReference>
<organism evidence="2 3">
    <name type="scientific">Wohlfahrtiimonas larvae</name>
    <dbReference type="NCBI Taxonomy" id="1157986"/>
    <lineage>
        <taxon>Bacteria</taxon>
        <taxon>Pseudomonadati</taxon>
        <taxon>Pseudomonadota</taxon>
        <taxon>Gammaproteobacteria</taxon>
        <taxon>Cardiobacteriales</taxon>
        <taxon>Ignatzschineriaceae</taxon>
        <taxon>Wohlfahrtiimonas</taxon>
    </lineage>
</organism>
<proteinExistence type="predicted"/>
<dbReference type="Proteomes" id="UP001500631">
    <property type="component" value="Unassembled WGS sequence"/>
</dbReference>
<gene>
    <name evidence="2" type="ORF">GCM10023338_16020</name>
</gene>
<feature type="chain" id="PRO_5045982594" description="Type 1 fimbrial protein" evidence="1">
    <location>
        <begin position="21"/>
        <end position="92"/>
    </location>
</feature>
<dbReference type="RefSeq" id="WP_077925829.1">
    <property type="nucleotide sequence ID" value="NZ_BAABKE010000005.1"/>
</dbReference>
<feature type="signal peptide" evidence="1">
    <location>
        <begin position="1"/>
        <end position="20"/>
    </location>
</feature>
<keyword evidence="1" id="KW-0732">Signal</keyword>
<name>A0ABP9MS14_9GAMM</name>
<evidence type="ECO:0000313" key="2">
    <source>
        <dbReference type="EMBL" id="GAA5100867.1"/>
    </source>
</evidence>
<evidence type="ECO:0008006" key="4">
    <source>
        <dbReference type="Google" id="ProtNLM"/>
    </source>
</evidence>
<protein>
    <recommendedName>
        <fullName evidence="4">Type 1 fimbrial protein</fullName>
    </recommendedName>
</protein>
<comment type="caution">
    <text evidence="2">The sequence shown here is derived from an EMBL/GenBank/DDBJ whole genome shotgun (WGS) entry which is preliminary data.</text>
</comment>
<sequence>MKKLSLSLISMILLSAYGHAEETKVTGKIRFVGSVTAPSCQVVTPTRSSNLTFTNCKIQEARTSENIQKMNITTQRYNKSDKQVMFVAIMYK</sequence>
<evidence type="ECO:0000313" key="3">
    <source>
        <dbReference type="Proteomes" id="UP001500631"/>
    </source>
</evidence>
<reference evidence="3" key="1">
    <citation type="journal article" date="2019" name="Int. J. Syst. Evol. Microbiol.">
        <title>The Global Catalogue of Microorganisms (GCM) 10K type strain sequencing project: providing services to taxonomists for standard genome sequencing and annotation.</title>
        <authorList>
            <consortium name="The Broad Institute Genomics Platform"/>
            <consortium name="The Broad Institute Genome Sequencing Center for Infectious Disease"/>
            <person name="Wu L."/>
            <person name="Ma J."/>
        </authorList>
    </citation>
    <scope>NUCLEOTIDE SEQUENCE [LARGE SCALE GENOMIC DNA]</scope>
    <source>
        <strain evidence="3">JCM 18424</strain>
    </source>
</reference>
<accession>A0ABP9MS14</accession>
<keyword evidence="3" id="KW-1185">Reference proteome</keyword>
<evidence type="ECO:0000256" key="1">
    <source>
        <dbReference type="SAM" id="SignalP"/>
    </source>
</evidence>